<accession>A0ABR5I8Y1</accession>
<feature type="compositionally biased region" description="Basic and acidic residues" evidence="1">
    <location>
        <begin position="349"/>
        <end position="361"/>
    </location>
</feature>
<dbReference type="Proteomes" id="UP000037247">
    <property type="component" value="Unassembled WGS sequence"/>
</dbReference>
<feature type="domain" description="DNA ligase D polymerase" evidence="2">
    <location>
        <begin position="37"/>
        <end position="297"/>
    </location>
</feature>
<evidence type="ECO:0000313" key="3">
    <source>
        <dbReference type="EMBL" id="KNA90058.1"/>
    </source>
</evidence>
<protein>
    <submittedName>
        <fullName evidence="3">ATP-dependent DNA ligase</fullName>
    </submittedName>
</protein>
<feature type="compositionally biased region" description="Pro residues" evidence="1">
    <location>
        <begin position="326"/>
        <end position="341"/>
    </location>
</feature>
<reference evidence="3 4" key="1">
    <citation type="submission" date="2015-05" db="EMBL/GenBank/DDBJ databases">
        <title>Draft genome sequence of the bacterium Gordonia jacobaea a new member of the Gordonia genus.</title>
        <authorList>
            <person name="Jimenez-Galisteo G."/>
            <person name="Dominguez A."/>
            <person name="Munoz E."/>
            <person name="Vinas M."/>
        </authorList>
    </citation>
    <scope>NUCLEOTIDE SEQUENCE [LARGE SCALE GENOMIC DNA]</scope>
    <source>
        <strain evidence="4">mv1</strain>
    </source>
</reference>
<dbReference type="RefSeq" id="WP_049700135.1">
    <property type="nucleotide sequence ID" value="NZ_JAQDQF010000004.1"/>
</dbReference>
<dbReference type="Pfam" id="PF21686">
    <property type="entry name" value="LigD_Prim-Pol"/>
    <property type="match status" value="1"/>
</dbReference>
<proteinExistence type="predicted"/>
<gene>
    <name evidence="3" type="ORF">ABW18_16700</name>
</gene>
<evidence type="ECO:0000259" key="2">
    <source>
        <dbReference type="Pfam" id="PF21686"/>
    </source>
</evidence>
<dbReference type="PANTHER" id="PTHR42705">
    <property type="entry name" value="BIFUNCTIONAL NON-HOMOLOGOUS END JOINING PROTEIN LIGD"/>
    <property type="match status" value="1"/>
</dbReference>
<comment type="caution">
    <text evidence="3">The sequence shown here is derived from an EMBL/GenBank/DDBJ whole genome shotgun (WGS) entry which is preliminary data.</text>
</comment>
<feature type="region of interest" description="Disordered" evidence="1">
    <location>
        <begin position="318"/>
        <end position="361"/>
    </location>
</feature>
<evidence type="ECO:0000313" key="4">
    <source>
        <dbReference type="Proteomes" id="UP000037247"/>
    </source>
</evidence>
<keyword evidence="4" id="KW-1185">Reference proteome</keyword>
<organism evidence="3 4">
    <name type="scientific">Gordonia jacobaea</name>
    <dbReference type="NCBI Taxonomy" id="122202"/>
    <lineage>
        <taxon>Bacteria</taxon>
        <taxon>Bacillati</taxon>
        <taxon>Actinomycetota</taxon>
        <taxon>Actinomycetes</taxon>
        <taxon>Mycobacteriales</taxon>
        <taxon>Gordoniaceae</taxon>
        <taxon>Gordonia</taxon>
    </lineage>
</organism>
<evidence type="ECO:0000256" key="1">
    <source>
        <dbReference type="SAM" id="MobiDB-lite"/>
    </source>
</evidence>
<dbReference type="InterPro" id="IPR014145">
    <property type="entry name" value="LigD_pol_dom"/>
</dbReference>
<keyword evidence="3" id="KW-0436">Ligase</keyword>
<dbReference type="InterPro" id="IPR052171">
    <property type="entry name" value="NHEJ_LigD"/>
</dbReference>
<sequence length="361" mass="40437">MASRSPAEELDVDGVAVRMSNPDKIYFPELGENGGRKRDLVGYYQRMAQARDDGADGPFLVALRDRPTFLQRFPDGIDGDEIYQKHLPKKRPDFIDSTRITFPSGRTGDALRPTSPASIVWAANLGTVTFHTWPTVAADNDHPDQLRIDLDPQPGTDFDDVRRVAVDLLAPLLDELGYVGYPKTSGGRGIHVFIPIEPRWDFIATRRCGIALARELERRDPDAVTTSWWKEDRGERIFVDFNQNARDRSMAAPYSVRRNAIARVSTPVTWAELADVDPDDCTMRSVPELVARRGDPMADISAHRRGLEPLLEMVERDDAQGLGDMPYPPSYPKMPGEPPRVQPSKKVGAHWDEEGNRIGPN</sequence>
<dbReference type="GO" id="GO:0016874">
    <property type="term" value="F:ligase activity"/>
    <property type="evidence" value="ECO:0007669"/>
    <property type="project" value="UniProtKB-KW"/>
</dbReference>
<dbReference type="Gene3D" id="3.90.920.10">
    <property type="entry name" value="DNA primase, PRIM domain"/>
    <property type="match status" value="1"/>
</dbReference>
<dbReference type="EMBL" id="LDTZ01000020">
    <property type="protein sequence ID" value="KNA90058.1"/>
    <property type="molecule type" value="Genomic_DNA"/>
</dbReference>
<dbReference type="CDD" id="cd04865">
    <property type="entry name" value="LigD_Pol_like_2"/>
    <property type="match status" value="1"/>
</dbReference>
<dbReference type="PANTHER" id="PTHR42705:SF3">
    <property type="entry name" value="ATP-DEPENDENT DNA LIGASE"/>
    <property type="match status" value="1"/>
</dbReference>
<name>A0ABR5I8Y1_9ACTN</name>